<feature type="region of interest" description="Disordered" evidence="1">
    <location>
        <begin position="149"/>
        <end position="218"/>
    </location>
</feature>
<dbReference type="KEGG" id="tasa:A1Q1_00137"/>
<dbReference type="RefSeq" id="XP_014181940.1">
    <property type="nucleotide sequence ID" value="XM_014326465.1"/>
</dbReference>
<dbReference type="AlphaFoldDB" id="J5TEI0"/>
<evidence type="ECO:0000313" key="4">
    <source>
        <dbReference type="Proteomes" id="UP000002748"/>
    </source>
</evidence>
<reference evidence="3 4" key="1">
    <citation type="journal article" date="2012" name="Eukaryot. Cell">
        <title>Draft genome sequence of CBS 2479, the standard type strain of Trichosporon asahii.</title>
        <authorList>
            <person name="Yang R.Y."/>
            <person name="Li H.T."/>
            <person name="Zhu H."/>
            <person name="Zhou G.P."/>
            <person name="Wang M."/>
            <person name="Wang L."/>
        </authorList>
    </citation>
    <scope>NUCLEOTIDE SEQUENCE [LARGE SCALE GENOMIC DNA]</scope>
    <source>
        <strain evidence="4">ATCC 90039 / CBS 2479 / JCM 2466 / KCTC 7840 / NCYC 2677 / UAMH 7654</strain>
    </source>
</reference>
<proteinExistence type="predicted"/>
<dbReference type="EMBL" id="ALBS01000099">
    <property type="protein sequence ID" value="EJT50516.1"/>
    <property type="molecule type" value="Genomic_DNA"/>
</dbReference>
<evidence type="ECO:0000256" key="1">
    <source>
        <dbReference type="SAM" id="MobiDB-lite"/>
    </source>
</evidence>
<name>J5TEI0_TRIAS</name>
<accession>J5TEI0</accession>
<dbReference type="OrthoDB" id="2564987at2759"/>
<dbReference type="GeneID" id="25983651"/>
<keyword evidence="2" id="KW-0732">Signal</keyword>
<feature type="signal peptide" evidence="2">
    <location>
        <begin position="1"/>
        <end position="19"/>
    </location>
</feature>
<comment type="caution">
    <text evidence="3">The sequence shown here is derived from an EMBL/GenBank/DDBJ whole genome shotgun (WGS) entry which is preliminary data.</text>
</comment>
<dbReference type="VEuPathDB" id="FungiDB:A1Q1_00137"/>
<sequence length="320" mass="33616">MYALSMLFTTLASLAAVSAGGNVLFSQDNMRATVYYDVASGDQCGQQNGGPFPADWAVTSGINDGIPMCQNLKKGSLKQINSNQIVAMDHNMMVAHPDWCGKEVKVYRPDGSEVTIDDGPLVLYDGCAACMTQGIIDLSAKAFIAASPDRKCGNNPEGLRVEILDNSPWGGDSGSAPEPPKSSEAPAPSSTQAPAPTSTEAPAPSSSTGGVPEPSAVSSIVKSAELQGHNFKAKPTTASVKSEQVSSTISIPDEIPTSVQPDQVAPTSGSEAQCQYGKWSCDGKDLQVCNYITNDLLDWECVSTCENYCEVKDNGMVTCQ</sequence>
<protein>
    <submittedName>
        <fullName evidence="3">Uncharacterized protein</fullName>
    </submittedName>
</protein>
<evidence type="ECO:0000256" key="2">
    <source>
        <dbReference type="SAM" id="SignalP"/>
    </source>
</evidence>
<organism evidence="3 4">
    <name type="scientific">Trichosporon asahii var. asahii (strain ATCC 90039 / CBS 2479 / JCM 2466 / KCTC 7840 / NBRC 103889/ NCYC 2677 / UAMH 7654)</name>
    <name type="common">Yeast</name>
    <dbReference type="NCBI Taxonomy" id="1186058"/>
    <lineage>
        <taxon>Eukaryota</taxon>
        <taxon>Fungi</taxon>
        <taxon>Dikarya</taxon>
        <taxon>Basidiomycota</taxon>
        <taxon>Agaricomycotina</taxon>
        <taxon>Tremellomycetes</taxon>
        <taxon>Trichosporonales</taxon>
        <taxon>Trichosporonaceae</taxon>
        <taxon>Trichosporon</taxon>
    </lineage>
</organism>
<dbReference type="HOGENOM" id="CLU_799307_0_0_1"/>
<gene>
    <name evidence="3" type="ORF">A1Q1_00137</name>
</gene>
<dbReference type="Proteomes" id="UP000002748">
    <property type="component" value="Unassembled WGS sequence"/>
</dbReference>
<feature type="compositionally biased region" description="Low complexity" evidence="1">
    <location>
        <begin position="182"/>
        <end position="208"/>
    </location>
</feature>
<feature type="chain" id="PRO_5003784934" evidence="2">
    <location>
        <begin position="20"/>
        <end position="320"/>
    </location>
</feature>
<evidence type="ECO:0000313" key="3">
    <source>
        <dbReference type="EMBL" id="EJT50516.1"/>
    </source>
</evidence>